<dbReference type="GO" id="GO:0004252">
    <property type="term" value="F:serine-type endopeptidase activity"/>
    <property type="evidence" value="ECO:0007669"/>
    <property type="project" value="UniProtKB-UniRule"/>
</dbReference>
<dbReference type="InterPro" id="IPR015500">
    <property type="entry name" value="Peptidase_S8_subtilisin-rel"/>
</dbReference>
<dbReference type="InterPro" id="IPR036852">
    <property type="entry name" value="Peptidase_S8/S53_dom_sf"/>
</dbReference>
<evidence type="ECO:0000256" key="3">
    <source>
        <dbReference type="ARBA" id="ARBA00022729"/>
    </source>
</evidence>
<gene>
    <name evidence="10" type="ORF">CQW23_24499</name>
</gene>
<dbReference type="SUPFAM" id="SSF52743">
    <property type="entry name" value="Subtilisin-like"/>
    <property type="match status" value="1"/>
</dbReference>
<comment type="caution">
    <text evidence="10">The sequence shown here is derived from an EMBL/GenBank/DDBJ whole genome shotgun (WGS) entry which is preliminary data.</text>
</comment>
<keyword evidence="3" id="KW-0732">Signal</keyword>
<dbReference type="PRINTS" id="PR00723">
    <property type="entry name" value="SUBTILISIN"/>
</dbReference>
<accession>A0A2G2VUX6</accession>
<feature type="active site" description="Charge relay system" evidence="6 7">
    <location>
        <position position="44"/>
    </location>
</feature>
<reference evidence="11" key="2">
    <citation type="journal article" date="2017" name="J. Anim. Genet.">
        <title>Multiple reference genome sequences of hot pepper reveal the massive evolution of plant disease resistance genes by retroduplication.</title>
        <authorList>
            <person name="Kim S."/>
            <person name="Park J."/>
            <person name="Yeom S.-I."/>
            <person name="Kim Y.-M."/>
            <person name="Seo E."/>
            <person name="Kim K.-T."/>
            <person name="Kim M.-S."/>
            <person name="Lee J.M."/>
            <person name="Cheong K."/>
            <person name="Shin H.-S."/>
            <person name="Kim S.-B."/>
            <person name="Han K."/>
            <person name="Lee J."/>
            <person name="Park M."/>
            <person name="Lee H.-A."/>
            <person name="Lee H.-Y."/>
            <person name="Lee Y."/>
            <person name="Oh S."/>
            <person name="Lee J.H."/>
            <person name="Choi E."/>
            <person name="Choi E."/>
            <person name="Lee S.E."/>
            <person name="Jeon J."/>
            <person name="Kim H."/>
            <person name="Choi G."/>
            <person name="Song H."/>
            <person name="Lee J."/>
            <person name="Lee S.-C."/>
            <person name="Kwon J.-K."/>
            <person name="Lee H.-Y."/>
            <person name="Koo N."/>
            <person name="Hong Y."/>
            <person name="Kim R.W."/>
            <person name="Kang W.-H."/>
            <person name="Huh J.H."/>
            <person name="Kang B.-C."/>
            <person name="Yang T.-J."/>
            <person name="Lee Y.-H."/>
            <person name="Bennetzen J.L."/>
            <person name="Choi D."/>
        </authorList>
    </citation>
    <scope>NUCLEOTIDE SEQUENCE [LARGE SCALE GENOMIC DNA]</scope>
    <source>
        <strain evidence="11">cv. PBC81</strain>
    </source>
</reference>
<dbReference type="Gene3D" id="3.50.30.30">
    <property type="match status" value="1"/>
</dbReference>
<dbReference type="InterPro" id="IPR003137">
    <property type="entry name" value="PA_domain"/>
</dbReference>
<feature type="domain" description="Peptidase S8/S53" evidence="8">
    <location>
        <begin position="35"/>
        <end position="137"/>
    </location>
</feature>
<organism evidence="10 11">
    <name type="scientific">Capsicum baccatum</name>
    <name type="common">Peruvian pepper</name>
    <dbReference type="NCBI Taxonomy" id="33114"/>
    <lineage>
        <taxon>Eukaryota</taxon>
        <taxon>Viridiplantae</taxon>
        <taxon>Streptophyta</taxon>
        <taxon>Embryophyta</taxon>
        <taxon>Tracheophyta</taxon>
        <taxon>Spermatophyta</taxon>
        <taxon>Magnoliopsida</taxon>
        <taxon>eudicotyledons</taxon>
        <taxon>Gunneridae</taxon>
        <taxon>Pentapetalae</taxon>
        <taxon>asterids</taxon>
        <taxon>lamiids</taxon>
        <taxon>Solanales</taxon>
        <taxon>Solanaceae</taxon>
        <taxon>Solanoideae</taxon>
        <taxon>Capsiceae</taxon>
        <taxon>Capsicum</taxon>
    </lineage>
</organism>
<dbReference type="PANTHER" id="PTHR10795">
    <property type="entry name" value="PROPROTEIN CONVERTASE SUBTILISIN/KEXIN"/>
    <property type="match status" value="1"/>
</dbReference>
<dbReference type="EMBL" id="MLFT02000010">
    <property type="protein sequence ID" value="PHT36799.1"/>
    <property type="molecule type" value="Genomic_DNA"/>
</dbReference>
<keyword evidence="11" id="KW-1185">Reference proteome</keyword>
<feature type="domain" description="PA" evidence="9">
    <location>
        <begin position="239"/>
        <end position="308"/>
    </location>
</feature>
<evidence type="ECO:0000259" key="8">
    <source>
        <dbReference type="Pfam" id="PF00082"/>
    </source>
</evidence>
<protein>
    <recommendedName>
        <fullName evidence="12">Peptidase S8/S53 domain-containing protein</fullName>
    </recommendedName>
</protein>
<evidence type="ECO:0000313" key="11">
    <source>
        <dbReference type="Proteomes" id="UP000224567"/>
    </source>
</evidence>
<dbReference type="Proteomes" id="UP000224567">
    <property type="component" value="Unassembled WGS sequence"/>
</dbReference>
<dbReference type="Pfam" id="PF00082">
    <property type="entry name" value="Peptidase_S8"/>
    <property type="match status" value="2"/>
</dbReference>
<comment type="similarity">
    <text evidence="1 7">Belongs to the peptidase S8 family.</text>
</comment>
<dbReference type="InterPro" id="IPR045051">
    <property type="entry name" value="SBT"/>
</dbReference>
<reference evidence="10 11" key="1">
    <citation type="journal article" date="2017" name="Genome Biol.">
        <title>New reference genome sequences of hot pepper reveal the massive evolution of plant disease-resistance genes by retroduplication.</title>
        <authorList>
            <person name="Kim S."/>
            <person name="Park J."/>
            <person name="Yeom S.I."/>
            <person name="Kim Y.M."/>
            <person name="Seo E."/>
            <person name="Kim K.T."/>
            <person name="Kim M.S."/>
            <person name="Lee J.M."/>
            <person name="Cheong K."/>
            <person name="Shin H.S."/>
            <person name="Kim S.B."/>
            <person name="Han K."/>
            <person name="Lee J."/>
            <person name="Park M."/>
            <person name="Lee H.A."/>
            <person name="Lee H.Y."/>
            <person name="Lee Y."/>
            <person name="Oh S."/>
            <person name="Lee J.H."/>
            <person name="Choi E."/>
            <person name="Choi E."/>
            <person name="Lee S.E."/>
            <person name="Jeon J."/>
            <person name="Kim H."/>
            <person name="Choi G."/>
            <person name="Song H."/>
            <person name="Lee J."/>
            <person name="Lee S.C."/>
            <person name="Kwon J.K."/>
            <person name="Lee H.Y."/>
            <person name="Koo N."/>
            <person name="Hong Y."/>
            <person name="Kim R.W."/>
            <person name="Kang W.H."/>
            <person name="Huh J.H."/>
            <person name="Kang B.C."/>
            <person name="Yang T.J."/>
            <person name="Lee Y.H."/>
            <person name="Bennetzen J.L."/>
            <person name="Choi D."/>
        </authorList>
    </citation>
    <scope>NUCLEOTIDE SEQUENCE [LARGE SCALE GENOMIC DNA]</scope>
    <source>
        <strain evidence="11">cv. PBC81</strain>
    </source>
</reference>
<keyword evidence="4 7" id="KW-0378">Hydrolase</keyword>
<feature type="domain" description="Peptidase S8/S53" evidence="8">
    <location>
        <begin position="165"/>
        <end position="401"/>
    </location>
</feature>
<feature type="active site" description="Charge relay system" evidence="6 7">
    <location>
        <position position="101"/>
    </location>
</feature>
<keyword evidence="2 7" id="KW-0645">Protease</keyword>
<evidence type="ECO:0000256" key="2">
    <source>
        <dbReference type="ARBA" id="ARBA00022670"/>
    </source>
</evidence>
<evidence type="ECO:0000313" key="10">
    <source>
        <dbReference type="EMBL" id="PHT36799.1"/>
    </source>
</evidence>
<dbReference type="AlphaFoldDB" id="A0A2G2VUX6"/>
<dbReference type="STRING" id="33114.A0A2G2VUX6"/>
<name>A0A2G2VUX6_CAPBA</name>
<dbReference type="InterPro" id="IPR000209">
    <property type="entry name" value="Peptidase_S8/S53_dom"/>
</dbReference>
<feature type="active site" description="Charge relay system" evidence="6 7">
    <location>
        <position position="397"/>
    </location>
</feature>
<evidence type="ECO:0000256" key="5">
    <source>
        <dbReference type="ARBA" id="ARBA00022825"/>
    </source>
</evidence>
<dbReference type="PROSITE" id="PS51892">
    <property type="entry name" value="SUBTILASE"/>
    <property type="match status" value="1"/>
</dbReference>
<dbReference type="Gene3D" id="3.40.50.200">
    <property type="entry name" value="Peptidase S8/S53 domain"/>
    <property type="match status" value="2"/>
</dbReference>
<dbReference type="GO" id="GO:0006508">
    <property type="term" value="P:proteolysis"/>
    <property type="evidence" value="ECO:0007669"/>
    <property type="project" value="UniProtKB-KW"/>
</dbReference>
<evidence type="ECO:0000256" key="6">
    <source>
        <dbReference type="PIRSR" id="PIRSR615500-1"/>
    </source>
</evidence>
<dbReference type="Pfam" id="PF02225">
    <property type="entry name" value="PA"/>
    <property type="match status" value="1"/>
</dbReference>
<evidence type="ECO:0000256" key="7">
    <source>
        <dbReference type="PROSITE-ProRule" id="PRU01240"/>
    </source>
</evidence>
<proteinExistence type="inferred from homology"/>
<dbReference type="OrthoDB" id="1304287at2759"/>
<dbReference type="CDD" id="cd02120">
    <property type="entry name" value="PA_subtilisin_like"/>
    <property type="match status" value="1"/>
</dbReference>
<keyword evidence="5 7" id="KW-0720">Serine protease</keyword>
<evidence type="ECO:0000256" key="4">
    <source>
        <dbReference type="ARBA" id="ARBA00022801"/>
    </source>
</evidence>
<evidence type="ECO:0008006" key="12">
    <source>
        <dbReference type="Google" id="ProtNLM"/>
    </source>
</evidence>
<evidence type="ECO:0000256" key="1">
    <source>
        <dbReference type="ARBA" id="ARBA00011073"/>
    </source>
</evidence>
<evidence type="ECO:0000259" key="9">
    <source>
        <dbReference type="Pfam" id="PF02225"/>
    </source>
</evidence>
<sequence>MSVRPQQVLQMHTTHSPSFLGLHQNVGLWNASNSGKGAIIGVFDTGIAPQHTSFNDNRMPSPPVKWKGKCEFNVTTYCNKKLIGARNFAQLDKSQWDKDGHGTHTSSIAAGNFVDGANFLGNANGTAVGIAPRAHVAIWCGCDFHVNGIIVSPPLYDDYIAVGVYSVMEKGIFVSCSAGNDGPDKGSVVNEAPWILTVGASTTDRKIKAVTVWGNGAEFEGESAFQPTIFSRKLLPIVNGNVCELLNTSNVKGKIVLCETHGYRSGKDKVVVKMAGGVGMILMNEKNLGSTTLSENDVLPTTNVDYNDEQIIINYTKSTSTRVATISFKGTRTGNKHAQTVAYFSSRGLSMQSRGILKPDVIGPGVKILAAWSASVAAAITSATAASSTFTFQTGASMSQPEPGSWP</sequence>